<dbReference type="Gene3D" id="2.60.40.10">
    <property type="entry name" value="Immunoglobulins"/>
    <property type="match status" value="1"/>
</dbReference>
<reference evidence="2" key="1">
    <citation type="journal article" date="2008" name="Nat. Genet.">
        <title>The Pristionchus pacificus genome provides a unique perspective on nematode lifestyle and parasitism.</title>
        <authorList>
            <person name="Dieterich C."/>
            <person name="Clifton S.W."/>
            <person name="Schuster L.N."/>
            <person name="Chinwalla A."/>
            <person name="Delehaunty K."/>
            <person name="Dinkelacker I."/>
            <person name="Fulton L."/>
            <person name="Fulton R."/>
            <person name="Godfrey J."/>
            <person name="Minx P."/>
            <person name="Mitreva M."/>
            <person name="Roeseler W."/>
            <person name="Tian H."/>
            <person name="Witte H."/>
            <person name="Yang S.P."/>
            <person name="Wilson R.K."/>
            <person name="Sommer R.J."/>
        </authorList>
    </citation>
    <scope>NUCLEOTIDE SEQUENCE [LARGE SCALE GENOMIC DNA]</scope>
    <source>
        <strain evidence="2">PS312</strain>
    </source>
</reference>
<accession>A0A2A6B9Y5</accession>
<dbReference type="Proteomes" id="UP000005239">
    <property type="component" value="Unassembled WGS sequence"/>
</dbReference>
<dbReference type="InterPro" id="IPR013783">
    <property type="entry name" value="Ig-like_fold"/>
</dbReference>
<reference evidence="1" key="2">
    <citation type="submission" date="2022-06" db="UniProtKB">
        <authorList>
            <consortium name="EnsemblMetazoa"/>
        </authorList>
    </citation>
    <scope>IDENTIFICATION</scope>
    <source>
        <strain evidence="1">PS312</strain>
    </source>
</reference>
<dbReference type="PROSITE" id="PS50202">
    <property type="entry name" value="MSP"/>
    <property type="match status" value="1"/>
</dbReference>
<keyword evidence="2" id="KW-1185">Reference proteome</keyword>
<sequence length="113" mass="12137">MTSLNVKPYDWTFPHQGGIAHFTLTSTMGFNINKRMGFKATPSNPGLYKAKPENGFIEPNGKVEVIVTRAVGPAGKNDELVVAWAEVEPGVTDARLITNSPVLAEVGLVLKTA</sequence>
<dbReference type="Pfam" id="PF00635">
    <property type="entry name" value="Motile_Sperm"/>
    <property type="match status" value="1"/>
</dbReference>
<proteinExistence type="predicted"/>
<protein>
    <submittedName>
        <fullName evidence="1">MSP domain-containing protein</fullName>
    </submittedName>
</protein>
<evidence type="ECO:0000313" key="1">
    <source>
        <dbReference type="EnsemblMetazoa" id="PPA37524.1"/>
    </source>
</evidence>
<dbReference type="InterPro" id="IPR008962">
    <property type="entry name" value="PapD-like_sf"/>
</dbReference>
<gene>
    <name evidence="1" type="primary">WBGene00275893</name>
</gene>
<evidence type="ECO:0000313" key="2">
    <source>
        <dbReference type="Proteomes" id="UP000005239"/>
    </source>
</evidence>
<dbReference type="EnsemblMetazoa" id="PPA37524.1">
    <property type="protein sequence ID" value="PPA37524.1"/>
    <property type="gene ID" value="WBGene00275893"/>
</dbReference>
<accession>A0A8R1YTH2</accession>
<dbReference type="AlphaFoldDB" id="A0A2A6B9Y5"/>
<dbReference type="SUPFAM" id="SSF49354">
    <property type="entry name" value="PapD-like"/>
    <property type="match status" value="1"/>
</dbReference>
<dbReference type="InterPro" id="IPR000535">
    <property type="entry name" value="MSP_dom"/>
</dbReference>
<organism evidence="1 2">
    <name type="scientific">Pristionchus pacificus</name>
    <name type="common">Parasitic nematode worm</name>
    <dbReference type="NCBI Taxonomy" id="54126"/>
    <lineage>
        <taxon>Eukaryota</taxon>
        <taxon>Metazoa</taxon>
        <taxon>Ecdysozoa</taxon>
        <taxon>Nematoda</taxon>
        <taxon>Chromadorea</taxon>
        <taxon>Rhabditida</taxon>
        <taxon>Rhabditina</taxon>
        <taxon>Diplogasteromorpha</taxon>
        <taxon>Diplogasteroidea</taxon>
        <taxon>Neodiplogasteridae</taxon>
        <taxon>Pristionchus</taxon>
    </lineage>
</organism>
<name>A0A2A6B9Y5_PRIPA</name>
<dbReference type="PANTHER" id="PTHR22947">
    <property type="entry name" value="MAJOR SPERM PROTEIN"/>
    <property type="match status" value="1"/>
</dbReference>
<dbReference type="InterPro" id="IPR051774">
    <property type="entry name" value="Sperm-specific_class_P"/>
</dbReference>
<dbReference type="PANTHER" id="PTHR22947:SF3">
    <property type="entry name" value="MSP DOMAIN-CONTAINING PROTEIN-RELATED"/>
    <property type="match status" value="1"/>
</dbReference>